<accession>A0A1I4HAU5</accession>
<name>A0A1I4HAU5_9RHOB</name>
<dbReference type="EMBL" id="FOTF01000016">
    <property type="protein sequence ID" value="SFL38551.1"/>
    <property type="molecule type" value="Genomic_DNA"/>
</dbReference>
<dbReference type="Proteomes" id="UP000199550">
    <property type="component" value="Unassembled WGS sequence"/>
</dbReference>
<dbReference type="STRING" id="195913.SAMN04488004_11670"/>
<dbReference type="AlphaFoldDB" id="A0A1I4HAU5"/>
<organism evidence="1 2">
    <name type="scientific">Loktanella salsilacus</name>
    <dbReference type="NCBI Taxonomy" id="195913"/>
    <lineage>
        <taxon>Bacteria</taxon>
        <taxon>Pseudomonadati</taxon>
        <taxon>Pseudomonadota</taxon>
        <taxon>Alphaproteobacteria</taxon>
        <taxon>Rhodobacterales</taxon>
        <taxon>Roseobacteraceae</taxon>
        <taxon>Loktanella</taxon>
    </lineage>
</organism>
<keyword evidence="2" id="KW-1185">Reference proteome</keyword>
<proteinExistence type="predicted"/>
<gene>
    <name evidence="1" type="ORF">SAMN04488004_11670</name>
</gene>
<protein>
    <submittedName>
        <fullName evidence="1">Uncharacterized protein</fullName>
    </submittedName>
</protein>
<evidence type="ECO:0000313" key="2">
    <source>
        <dbReference type="Proteomes" id="UP000199550"/>
    </source>
</evidence>
<reference evidence="1 2" key="1">
    <citation type="submission" date="2016-10" db="EMBL/GenBank/DDBJ databases">
        <authorList>
            <person name="de Groot N.N."/>
        </authorList>
    </citation>
    <scope>NUCLEOTIDE SEQUENCE [LARGE SCALE GENOMIC DNA]</scope>
    <source>
        <strain evidence="1 2">DSM 16199</strain>
    </source>
</reference>
<sequence>MTDDGSKTTNVNFKVTETEKWAFKELCAKHRMSQVDGFRLAAKLLEVHLEDESGKSA</sequence>
<evidence type="ECO:0000313" key="1">
    <source>
        <dbReference type="EMBL" id="SFL38551.1"/>
    </source>
</evidence>